<evidence type="ECO:0000256" key="4">
    <source>
        <dbReference type="ARBA" id="ARBA00023163"/>
    </source>
</evidence>
<reference evidence="7 8" key="1">
    <citation type="journal article" date="2024" name="Plant Biotechnol. J.">
        <title>Dendrobium thyrsiflorum genome and its molecular insights into genes involved in important horticultural traits.</title>
        <authorList>
            <person name="Chen B."/>
            <person name="Wang J.Y."/>
            <person name="Zheng P.J."/>
            <person name="Li K.L."/>
            <person name="Liang Y.M."/>
            <person name="Chen X.F."/>
            <person name="Zhang C."/>
            <person name="Zhao X."/>
            <person name="He X."/>
            <person name="Zhang G.Q."/>
            <person name="Liu Z.J."/>
            <person name="Xu Q."/>
        </authorList>
    </citation>
    <scope>NUCLEOTIDE SEQUENCE [LARGE SCALE GENOMIC DNA]</scope>
    <source>
        <strain evidence="7">GZMU011</strain>
    </source>
</reference>
<dbReference type="Proteomes" id="UP001552299">
    <property type="component" value="Unassembled WGS sequence"/>
</dbReference>
<dbReference type="PANTHER" id="PTHR45764">
    <property type="entry name" value="BZIP TRANSCRIPTION FACTOR 44"/>
    <property type="match status" value="1"/>
</dbReference>
<sequence>MDYSPTSPDDQHRIRRMILNRESARRSHMLKQRHIKDLRQQIDRHQLENRALADRFSAISRCCASLFRENERLAKEPAVLVRRLSELRCTLFLRQLQHLFSPPFTIGDGIVGANEHLLCLPHLGLLHSTSLHGSDSSDSLVASGKASVRCYFSPKYVFPLLSNVMYASPCGSQEPQDDRTTSCQNLEPQEICYVILRYCKKSMPMMTNQRLVSQNIRSGRLRAFALPGLRAFAAYKIPSLDV</sequence>
<evidence type="ECO:0000313" key="7">
    <source>
        <dbReference type="EMBL" id="KAL0911136.1"/>
    </source>
</evidence>
<dbReference type="EMBL" id="JANQDX010000015">
    <property type="protein sequence ID" value="KAL0911136.1"/>
    <property type="molecule type" value="Genomic_DNA"/>
</dbReference>
<gene>
    <name evidence="7" type="ORF">M5K25_019252</name>
</gene>
<dbReference type="CDD" id="cd14702">
    <property type="entry name" value="bZIP_plant_GBF1"/>
    <property type="match status" value="1"/>
</dbReference>
<accession>A0ABD0UL89</accession>
<evidence type="ECO:0000313" key="8">
    <source>
        <dbReference type="Proteomes" id="UP001552299"/>
    </source>
</evidence>
<dbReference type="PANTHER" id="PTHR45764:SF21">
    <property type="entry name" value="OS03G0770000 PROTEIN"/>
    <property type="match status" value="1"/>
</dbReference>
<protein>
    <recommendedName>
        <fullName evidence="6">BZIP domain-containing protein</fullName>
    </recommendedName>
</protein>
<keyword evidence="4" id="KW-0804">Transcription</keyword>
<comment type="subcellular location">
    <subcellularLocation>
        <location evidence="1">Nucleus</location>
    </subcellularLocation>
</comment>
<evidence type="ECO:0000259" key="6">
    <source>
        <dbReference type="SMART" id="SM00338"/>
    </source>
</evidence>
<dbReference type="InterPro" id="IPR045314">
    <property type="entry name" value="bZIP_plant_GBF1"/>
</dbReference>
<comment type="caution">
    <text evidence="7">The sequence shown here is derived from an EMBL/GenBank/DDBJ whole genome shotgun (WGS) entry which is preliminary data.</text>
</comment>
<keyword evidence="5" id="KW-0539">Nucleus</keyword>
<proteinExistence type="predicted"/>
<feature type="domain" description="BZIP" evidence="6">
    <location>
        <begin position="8"/>
        <end position="72"/>
    </location>
</feature>
<keyword evidence="2" id="KW-0805">Transcription regulation</keyword>
<dbReference type="InterPro" id="IPR004827">
    <property type="entry name" value="bZIP"/>
</dbReference>
<name>A0ABD0UL89_DENTH</name>
<dbReference type="SMART" id="SM00338">
    <property type="entry name" value="BRLZ"/>
    <property type="match status" value="1"/>
</dbReference>
<dbReference type="Gene3D" id="1.20.5.170">
    <property type="match status" value="1"/>
</dbReference>
<dbReference type="GO" id="GO:0046982">
    <property type="term" value="F:protein heterodimerization activity"/>
    <property type="evidence" value="ECO:0007669"/>
    <property type="project" value="UniProtKB-ARBA"/>
</dbReference>
<evidence type="ECO:0000256" key="2">
    <source>
        <dbReference type="ARBA" id="ARBA00023015"/>
    </source>
</evidence>
<dbReference type="GO" id="GO:0003677">
    <property type="term" value="F:DNA binding"/>
    <property type="evidence" value="ECO:0007669"/>
    <property type="project" value="UniProtKB-KW"/>
</dbReference>
<keyword evidence="3" id="KW-0238">DNA-binding</keyword>
<dbReference type="AlphaFoldDB" id="A0ABD0UL89"/>
<evidence type="ECO:0000256" key="1">
    <source>
        <dbReference type="ARBA" id="ARBA00004123"/>
    </source>
</evidence>
<keyword evidence="8" id="KW-1185">Reference proteome</keyword>
<evidence type="ECO:0000256" key="5">
    <source>
        <dbReference type="ARBA" id="ARBA00023242"/>
    </source>
</evidence>
<evidence type="ECO:0000256" key="3">
    <source>
        <dbReference type="ARBA" id="ARBA00023125"/>
    </source>
</evidence>
<dbReference type="GO" id="GO:0005634">
    <property type="term" value="C:nucleus"/>
    <property type="evidence" value="ECO:0007669"/>
    <property type="project" value="UniProtKB-SubCell"/>
</dbReference>
<organism evidence="7 8">
    <name type="scientific">Dendrobium thyrsiflorum</name>
    <name type="common">Pinecone-like raceme dendrobium</name>
    <name type="synonym">Orchid</name>
    <dbReference type="NCBI Taxonomy" id="117978"/>
    <lineage>
        <taxon>Eukaryota</taxon>
        <taxon>Viridiplantae</taxon>
        <taxon>Streptophyta</taxon>
        <taxon>Embryophyta</taxon>
        <taxon>Tracheophyta</taxon>
        <taxon>Spermatophyta</taxon>
        <taxon>Magnoliopsida</taxon>
        <taxon>Liliopsida</taxon>
        <taxon>Asparagales</taxon>
        <taxon>Orchidaceae</taxon>
        <taxon>Epidendroideae</taxon>
        <taxon>Malaxideae</taxon>
        <taxon>Dendrobiinae</taxon>
        <taxon>Dendrobium</taxon>
    </lineage>
</organism>
<dbReference type="InterPro" id="IPR046347">
    <property type="entry name" value="bZIP_sf"/>
</dbReference>
<dbReference type="SUPFAM" id="SSF57959">
    <property type="entry name" value="Leucine zipper domain"/>
    <property type="match status" value="1"/>
</dbReference>